<name>A3VAI2_9RHOB</name>
<dbReference type="HOGENOM" id="CLU_030130_5_0_5"/>
<dbReference type="STRING" id="314271.RB2654_20108"/>
<proteinExistence type="predicted"/>
<keyword evidence="2" id="KW-0378">Hydrolase</keyword>
<reference evidence="2 3" key="1">
    <citation type="journal article" date="2010" name="J. Bacteriol.">
        <title>Genome sequences of Pelagibaca bermudensis HTCC2601T and Maritimibacter alkaliphilus HTCC2654T, the type strains of two marine Roseobacter genera.</title>
        <authorList>
            <person name="Thrash J.C."/>
            <person name="Cho J.C."/>
            <person name="Ferriera S."/>
            <person name="Johnson J."/>
            <person name="Vergin K.L."/>
            <person name="Giovannoni S.J."/>
        </authorList>
    </citation>
    <scope>NUCLEOTIDE SEQUENCE [LARGE SCALE GENOMIC DNA]</scope>
    <source>
        <strain evidence="2 3">HTCC2654</strain>
    </source>
</reference>
<comment type="caution">
    <text evidence="2">The sequence shown here is derived from an EMBL/GenBank/DDBJ whole genome shotgun (WGS) entry which is preliminary data.</text>
</comment>
<organism evidence="2 3">
    <name type="scientific">Maritimibacter alkaliphilus HTCC2654</name>
    <dbReference type="NCBI Taxonomy" id="314271"/>
    <lineage>
        <taxon>Bacteria</taxon>
        <taxon>Pseudomonadati</taxon>
        <taxon>Pseudomonadota</taxon>
        <taxon>Alphaproteobacteria</taxon>
        <taxon>Rhodobacterales</taxon>
        <taxon>Roseobacteraceae</taxon>
        <taxon>Maritimibacter</taxon>
    </lineage>
</organism>
<dbReference type="eggNOG" id="COG0388">
    <property type="taxonomic scope" value="Bacteria"/>
</dbReference>
<dbReference type="PANTHER" id="PTHR23088">
    <property type="entry name" value="NITRILASE-RELATED"/>
    <property type="match status" value="1"/>
</dbReference>
<dbReference type="Pfam" id="PF00795">
    <property type="entry name" value="CN_hydrolase"/>
    <property type="match status" value="1"/>
</dbReference>
<dbReference type="Gene3D" id="3.60.110.10">
    <property type="entry name" value="Carbon-nitrogen hydrolase"/>
    <property type="match status" value="1"/>
</dbReference>
<evidence type="ECO:0000313" key="2">
    <source>
        <dbReference type="EMBL" id="EAQ14923.1"/>
    </source>
</evidence>
<dbReference type="GO" id="GO:0016787">
    <property type="term" value="F:hydrolase activity"/>
    <property type="evidence" value="ECO:0007669"/>
    <property type="project" value="UniProtKB-KW"/>
</dbReference>
<dbReference type="AlphaFoldDB" id="A3VAI2"/>
<keyword evidence="3" id="KW-1185">Reference proteome</keyword>
<dbReference type="PROSITE" id="PS50263">
    <property type="entry name" value="CN_HYDROLASE"/>
    <property type="match status" value="1"/>
</dbReference>
<protein>
    <submittedName>
        <fullName evidence="2">Hydrolase, carbon-nitrogen family protein</fullName>
    </submittedName>
</protein>
<gene>
    <name evidence="2" type="ORF">RB2654_20108</name>
</gene>
<feature type="domain" description="CN hydrolase" evidence="1">
    <location>
        <begin position="2"/>
        <end position="254"/>
    </location>
</feature>
<dbReference type="Proteomes" id="UP000002931">
    <property type="component" value="Unassembled WGS sequence"/>
</dbReference>
<dbReference type="SUPFAM" id="SSF56317">
    <property type="entry name" value="Carbon-nitrogen hydrolase"/>
    <property type="match status" value="1"/>
</dbReference>
<dbReference type="CDD" id="cd07574">
    <property type="entry name" value="nitrilase_Rim1_like"/>
    <property type="match status" value="1"/>
</dbReference>
<dbReference type="InterPro" id="IPR003010">
    <property type="entry name" value="C-N_Hydrolase"/>
</dbReference>
<dbReference type="RefSeq" id="WP_008334907.1">
    <property type="nucleotide sequence ID" value="NZ_CH902578.1"/>
</dbReference>
<dbReference type="EMBL" id="AAMT01000001">
    <property type="protein sequence ID" value="EAQ14923.1"/>
    <property type="molecule type" value="Genomic_DNA"/>
</dbReference>
<evidence type="ECO:0000313" key="3">
    <source>
        <dbReference type="Proteomes" id="UP000002931"/>
    </source>
</evidence>
<sequence length="292" mass="31543">MVRVAAATYPAGAPESWSAWEDAVEGWVADAQADLLVFPEYGAMELAHLTRAEGLSDQMTAVSDALPRAWDHWARLAAKYGAHILAPSGPVREPQGFVNRAMFFAPNGERQAHDKQVMTPWERDPMDMRPGAAPVLMETSLGRIGVQICYDAEFPFATRAMAEAGLDILLVPSQTETPAGFHRVRIGAQARALEAQCFAVQSPTQGVSDWSSVLDENAGTAGVYAPPDLGFPDDGVVAQGVMNQPGWTRATLDLAHLRRIREGGGVQGRAHWPEQFGGDSVALPRISVVDMR</sequence>
<dbReference type="InterPro" id="IPR036526">
    <property type="entry name" value="C-N_Hydrolase_sf"/>
</dbReference>
<accession>A3VAI2</accession>
<dbReference type="PANTHER" id="PTHR23088:SF50">
    <property type="entry name" value="HYDROLASE YHCX"/>
    <property type="match status" value="1"/>
</dbReference>
<evidence type="ECO:0000259" key="1">
    <source>
        <dbReference type="PROSITE" id="PS50263"/>
    </source>
</evidence>